<accession>X0RW10</accession>
<dbReference type="EMBL" id="BARS01005034">
    <property type="protein sequence ID" value="GAF67942.1"/>
    <property type="molecule type" value="Genomic_DNA"/>
</dbReference>
<evidence type="ECO:0000256" key="1">
    <source>
        <dbReference type="SAM" id="MobiDB-lite"/>
    </source>
</evidence>
<evidence type="ECO:0000313" key="2">
    <source>
        <dbReference type="EMBL" id="GAF67942.1"/>
    </source>
</evidence>
<comment type="caution">
    <text evidence="2">The sequence shown here is derived from an EMBL/GenBank/DDBJ whole genome shotgun (WGS) entry which is preliminary data.</text>
</comment>
<gene>
    <name evidence="2" type="ORF">S01H1_09857</name>
</gene>
<dbReference type="AlphaFoldDB" id="X0RW10"/>
<feature type="region of interest" description="Disordered" evidence="1">
    <location>
        <begin position="1"/>
        <end position="39"/>
    </location>
</feature>
<sequence length="39" mass="4236">MVHKAECTLSGALGERELSNRGADGIEDVSPEQRQRVPV</sequence>
<organism evidence="2">
    <name type="scientific">marine sediment metagenome</name>
    <dbReference type="NCBI Taxonomy" id="412755"/>
    <lineage>
        <taxon>unclassified sequences</taxon>
        <taxon>metagenomes</taxon>
        <taxon>ecological metagenomes</taxon>
    </lineage>
</organism>
<proteinExistence type="predicted"/>
<protein>
    <submittedName>
        <fullName evidence="2">Uncharacterized protein</fullName>
    </submittedName>
</protein>
<reference evidence="2" key="1">
    <citation type="journal article" date="2014" name="Front. Microbiol.">
        <title>High frequency of phylogenetically diverse reductive dehalogenase-homologous genes in deep subseafloor sedimentary metagenomes.</title>
        <authorList>
            <person name="Kawai M."/>
            <person name="Futagami T."/>
            <person name="Toyoda A."/>
            <person name="Takaki Y."/>
            <person name="Nishi S."/>
            <person name="Hori S."/>
            <person name="Arai W."/>
            <person name="Tsubouchi T."/>
            <person name="Morono Y."/>
            <person name="Uchiyama I."/>
            <person name="Ito T."/>
            <person name="Fujiyama A."/>
            <person name="Inagaki F."/>
            <person name="Takami H."/>
        </authorList>
    </citation>
    <scope>NUCLEOTIDE SEQUENCE</scope>
    <source>
        <strain evidence="2">Expedition CK06-06</strain>
    </source>
</reference>
<name>X0RW10_9ZZZZ</name>